<dbReference type="GO" id="GO:0016538">
    <property type="term" value="F:cyclin-dependent protein serine/threonine kinase regulator activity"/>
    <property type="evidence" value="ECO:0000318"/>
    <property type="project" value="GO_Central"/>
</dbReference>
<dbReference type="PaxDb" id="44689-DDB0205192"/>
<dbReference type="Pfam" id="PF08613">
    <property type="entry name" value="Cyclin"/>
    <property type="match status" value="1"/>
</dbReference>
<feature type="compositionally biased region" description="Low complexity" evidence="1">
    <location>
        <begin position="297"/>
        <end position="308"/>
    </location>
</feature>
<dbReference type="STRING" id="44689.Q54VE1"/>
<dbReference type="AlphaFoldDB" id="Q54VE1"/>
<feature type="domain" description="Cyclin-like" evidence="2">
    <location>
        <begin position="116"/>
        <end position="200"/>
    </location>
</feature>
<keyword evidence="4" id="KW-1185">Reference proteome</keyword>
<dbReference type="HOGENOM" id="CLU_835282_0_0_1"/>
<dbReference type="GeneID" id="8622548"/>
<dbReference type="CDD" id="cd20558">
    <property type="entry name" value="CYCLIN_ScPCL7-like"/>
    <property type="match status" value="1"/>
</dbReference>
<dbReference type="EMBL" id="AAFI02000036">
    <property type="protein sequence ID" value="EAL67191.1"/>
    <property type="molecule type" value="Genomic_DNA"/>
</dbReference>
<evidence type="ECO:0000313" key="4">
    <source>
        <dbReference type="Proteomes" id="UP000002195"/>
    </source>
</evidence>
<dbReference type="PANTHER" id="PTHR15615:SF106">
    <property type="entry name" value="CYCLIN-LIKE DOMAIN-CONTAINING PROTEIN-RELATED"/>
    <property type="match status" value="1"/>
</dbReference>
<dbReference type="KEGG" id="ddi:DDB_G0280425"/>
<dbReference type="PANTHER" id="PTHR15615">
    <property type="match status" value="1"/>
</dbReference>
<dbReference type="InterPro" id="IPR013922">
    <property type="entry name" value="Cyclin_PHO80-like"/>
</dbReference>
<evidence type="ECO:0000256" key="1">
    <source>
        <dbReference type="SAM" id="MobiDB-lite"/>
    </source>
</evidence>
<protein>
    <recommendedName>
        <fullName evidence="2">Cyclin-like domain-containing protein</fullName>
    </recommendedName>
</protein>
<dbReference type="InterPro" id="IPR036915">
    <property type="entry name" value="Cyclin-like_sf"/>
</dbReference>
<dbReference type="RefSeq" id="XP_641168.1">
    <property type="nucleotide sequence ID" value="XM_636076.1"/>
</dbReference>
<reference evidence="3 4" key="1">
    <citation type="journal article" date="2005" name="Nature">
        <title>The genome of the social amoeba Dictyostelium discoideum.</title>
        <authorList>
            <consortium name="The Dictyostelium discoideum Sequencing Consortium"/>
            <person name="Eichinger L."/>
            <person name="Pachebat J.A."/>
            <person name="Glockner G."/>
            <person name="Rajandream M.A."/>
            <person name="Sucgang R."/>
            <person name="Berriman M."/>
            <person name="Song J."/>
            <person name="Olsen R."/>
            <person name="Szafranski K."/>
            <person name="Xu Q."/>
            <person name="Tunggal B."/>
            <person name="Kummerfeld S."/>
            <person name="Madera M."/>
            <person name="Konfortov B.A."/>
            <person name="Rivero F."/>
            <person name="Bankier A.T."/>
            <person name="Lehmann R."/>
            <person name="Hamlin N."/>
            <person name="Davies R."/>
            <person name="Gaudet P."/>
            <person name="Fey P."/>
            <person name="Pilcher K."/>
            <person name="Chen G."/>
            <person name="Saunders D."/>
            <person name="Sodergren E."/>
            <person name="Davis P."/>
            <person name="Kerhornou A."/>
            <person name="Nie X."/>
            <person name="Hall N."/>
            <person name="Anjard C."/>
            <person name="Hemphill L."/>
            <person name="Bason N."/>
            <person name="Farbrother P."/>
            <person name="Desany B."/>
            <person name="Just E."/>
            <person name="Morio T."/>
            <person name="Rost R."/>
            <person name="Churcher C."/>
            <person name="Cooper J."/>
            <person name="Haydock S."/>
            <person name="van Driessche N."/>
            <person name="Cronin A."/>
            <person name="Goodhead I."/>
            <person name="Muzny D."/>
            <person name="Mourier T."/>
            <person name="Pain A."/>
            <person name="Lu M."/>
            <person name="Harper D."/>
            <person name="Lindsay R."/>
            <person name="Hauser H."/>
            <person name="James K."/>
            <person name="Quiles M."/>
            <person name="Madan Babu M."/>
            <person name="Saito T."/>
            <person name="Buchrieser C."/>
            <person name="Wardroper A."/>
            <person name="Felder M."/>
            <person name="Thangavelu M."/>
            <person name="Johnson D."/>
            <person name="Knights A."/>
            <person name="Loulseged H."/>
            <person name="Mungall K."/>
            <person name="Oliver K."/>
            <person name="Price C."/>
            <person name="Quail M.A."/>
            <person name="Urushihara H."/>
            <person name="Hernandez J."/>
            <person name="Rabbinowitsch E."/>
            <person name="Steffen D."/>
            <person name="Sanders M."/>
            <person name="Ma J."/>
            <person name="Kohara Y."/>
            <person name="Sharp S."/>
            <person name="Simmonds M."/>
            <person name="Spiegler S."/>
            <person name="Tivey A."/>
            <person name="Sugano S."/>
            <person name="White B."/>
            <person name="Walker D."/>
            <person name="Woodward J."/>
            <person name="Winckler T."/>
            <person name="Tanaka Y."/>
            <person name="Shaulsky G."/>
            <person name="Schleicher M."/>
            <person name="Weinstock G."/>
            <person name="Rosenthal A."/>
            <person name="Cox E.C."/>
            <person name="Chisholm R.L."/>
            <person name="Gibbs R."/>
            <person name="Loomis W.F."/>
            <person name="Platzer M."/>
            <person name="Kay R.R."/>
            <person name="Williams J."/>
            <person name="Dear P.H."/>
            <person name="Noegel A.A."/>
            <person name="Barrell B."/>
            <person name="Kuspa A."/>
        </authorList>
    </citation>
    <scope>NUCLEOTIDE SEQUENCE [LARGE SCALE GENOMIC DNA]</scope>
    <source>
        <strain evidence="3 4">AX4</strain>
    </source>
</reference>
<evidence type="ECO:0000313" key="3">
    <source>
        <dbReference type="EMBL" id="EAL67191.1"/>
    </source>
</evidence>
<feature type="region of interest" description="Disordered" evidence="1">
    <location>
        <begin position="297"/>
        <end position="323"/>
    </location>
</feature>
<dbReference type="PhylomeDB" id="Q54VE1"/>
<organism evidence="3 4">
    <name type="scientific">Dictyostelium discoideum</name>
    <name type="common">Social amoeba</name>
    <dbReference type="NCBI Taxonomy" id="44689"/>
    <lineage>
        <taxon>Eukaryota</taxon>
        <taxon>Amoebozoa</taxon>
        <taxon>Evosea</taxon>
        <taxon>Eumycetozoa</taxon>
        <taxon>Dictyostelia</taxon>
        <taxon>Dictyosteliales</taxon>
        <taxon>Dictyosteliaceae</taxon>
        <taxon>Dictyostelium</taxon>
    </lineage>
</organism>
<dbReference type="Gene3D" id="1.10.472.10">
    <property type="entry name" value="Cyclin-like"/>
    <property type="match status" value="1"/>
</dbReference>
<accession>Q54VE1</accession>
<dbReference type="InParanoid" id="Q54VE1"/>
<evidence type="ECO:0000259" key="2">
    <source>
        <dbReference type="SMART" id="SM00385"/>
    </source>
</evidence>
<proteinExistence type="predicted"/>
<dbReference type="GO" id="GO:0000307">
    <property type="term" value="C:cyclin-dependent protein kinase holoenzyme complex"/>
    <property type="evidence" value="ECO:0000318"/>
    <property type="project" value="GO_Central"/>
</dbReference>
<dbReference type="InterPro" id="IPR013763">
    <property type="entry name" value="Cyclin-like_dom"/>
</dbReference>
<dbReference type="GO" id="GO:0005634">
    <property type="term" value="C:nucleus"/>
    <property type="evidence" value="ECO:0000318"/>
    <property type="project" value="GO_Central"/>
</dbReference>
<dbReference type="SMR" id="Q54VE1"/>
<gene>
    <name evidence="3" type="ORF">DDB_G0280425</name>
</gene>
<dbReference type="Proteomes" id="UP000002195">
    <property type="component" value="Unassembled WGS sequence"/>
</dbReference>
<dbReference type="VEuPathDB" id="AmoebaDB:DDB_G0280425"/>
<dbReference type="FunCoup" id="Q54VE1">
    <property type="interactions" value="4"/>
</dbReference>
<dbReference type="dictyBase" id="DDB_G0280425"/>
<dbReference type="SMART" id="SM00385">
    <property type="entry name" value="CYCLIN"/>
    <property type="match status" value="1"/>
</dbReference>
<dbReference type="eggNOG" id="KOG1674">
    <property type="taxonomic scope" value="Eukaryota"/>
</dbReference>
<dbReference type="SUPFAM" id="SSF47954">
    <property type="entry name" value="Cyclin-like"/>
    <property type="match status" value="1"/>
</dbReference>
<sequence>MTSQFQKRLNAKYLLMKSDPYYSQKYPDSSLNNHPFHHIVLPYKLPTVLDIIQDSLENVKNVELKEDQTPLFYSLCHVLTELPIIGDNILLKAGTQYHSNLFVSPTSEVPKISITEYLTRLVKFSPCSKECFIMIIVYIDRIISKTNFIINSFNIHRLLITAIMVASKYIDDIFYNNEYYSHIGGVTRDELNRLEISFLNLLQFDLSCPLPDYLDYFSKLDSFVSKLRRQNKKDSVIKIHHHSVNQQYQQQQQMQMQQQQQMQQQMQQQQYQQHAQQQQYQQIQSPQRDSRSNISKIINPINDNNSPSMVTSTRRKSITQQPQTQFILPKCIS</sequence>
<dbReference type="GO" id="GO:0019901">
    <property type="term" value="F:protein kinase binding"/>
    <property type="evidence" value="ECO:0007669"/>
    <property type="project" value="InterPro"/>
</dbReference>
<name>Q54VE1_DICDI</name>
<comment type="caution">
    <text evidence="3">The sequence shown here is derived from an EMBL/GenBank/DDBJ whole genome shotgun (WGS) entry which is preliminary data.</text>
</comment>